<feature type="coiled-coil region" evidence="9">
    <location>
        <begin position="402"/>
        <end position="429"/>
    </location>
</feature>
<dbReference type="GO" id="GO:0009887">
    <property type="term" value="P:animal organ morphogenesis"/>
    <property type="evidence" value="ECO:0007669"/>
    <property type="project" value="TreeGrafter"/>
</dbReference>
<dbReference type="FunFam" id="2.10.25.10:FF:000188">
    <property type="entry name" value="Laminin subunit gamma 2"/>
    <property type="match status" value="1"/>
</dbReference>
<proteinExistence type="predicted"/>
<feature type="domain" description="Laminin EGF-like" evidence="11">
    <location>
        <begin position="33"/>
        <end position="96"/>
    </location>
</feature>
<dbReference type="InterPro" id="IPR002049">
    <property type="entry name" value="LE_dom"/>
</dbReference>
<dbReference type="Gene3D" id="2.10.25.10">
    <property type="entry name" value="Laminin"/>
    <property type="match status" value="4"/>
</dbReference>
<feature type="disulfide bond" evidence="8">
    <location>
        <begin position="53"/>
        <end position="62"/>
    </location>
</feature>
<evidence type="ECO:0000256" key="10">
    <source>
        <dbReference type="SAM" id="MobiDB-lite"/>
    </source>
</evidence>
<evidence type="ECO:0000256" key="6">
    <source>
        <dbReference type="ARBA" id="ARBA00023180"/>
    </source>
</evidence>
<keyword evidence="7 8" id="KW-0424">Laminin EGF-like domain</keyword>
<keyword evidence="9" id="KW-0175">Coiled coil</keyword>
<reference evidence="12" key="1">
    <citation type="submission" date="2023-01" db="EMBL/GenBank/DDBJ databases">
        <title>Genome assembly of the deep-sea coral Lophelia pertusa.</title>
        <authorList>
            <person name="Herrera S."/>
            <person name="Cordes E."/>
        </authorList>
    </citation>
    <scope>NUCLEOTIDE SEQUENCE</scope>
    <source>
        <strain evidence="12">USNM1676648</strain>
        <tissue evidence="12">Polyp</tissue>
    </source>
</reference>
<gene>
    <name evidence="12" type="ORF">OS493_031719</name>
</gene>
<evidence type="ECO:0000256" key="1">
    <source>
        <dbReference type="ARBA" id="ARBA00004613"/>
    </source>
</evidence>
<evidence type="ECO:0000256" key="3">
    <source>
        <dbReference type="ARBA" id="ARBA00022729"/>
    </source>
</evidence>
<keyword evidence="4" id="KW-0677">Repeat</keyword>
<dbReference type="GO" id="GO:0005576">
    <property type="term" value="C:extracellular region"/>
    <property type="evidence" value="ECO:0007669"/>
    <property type="project" value="UniProtKB-SubCell"/>
</dbReference>
<keyword evidence="13" id="KW-1185">Reference proteome</keyword>
<keyword evidence="5 8" id="KW-1015">Disulfide bond</keyword>
<dbReference type="CDD" id="cd00055">
    <property type="entry name" value="EGF_Lam"/>
    <property type="match status" value="4"/>
</dbReference>
<evidence type="ECO:0000256" key="5">
    <source>
        <dbReference type="ARBA" id="ARBA00023157"/>
    </source>
</evidence>
<dbReference type="PANTHER" id="PTHR10574:SF375">
    <property type="entry name" value="LAMININ SUBUNIT BETA-1"/>
    <property type="match status" value="1"/>
</dbReference>
<comment type="caution">
    <text evidence="8">Lacks conserved residue(s) required for the propagation of feature annotation.</text>
</comment>
<dbReference type="InterPro" id="IPR056863">
    <property type="entry name" value="LMN_ATRN_NET-like_EGF"/>
</dbReference>
<comment type="caution">
    <text evidence="12">The sequence shown here is derived from an EMBL/GenBank/DDBJ whole genome shotgun (WGS) entry which is preliminary data.</text>
</comment>
<dbReference type="SMART" id="SM00180">
    <property type="entry name" value="EGF_Lam"/>
    <property type="match status" value="5"/>
</dbReference>
<dbReference type="Pfam" id="PF24973">
    <property type="entry name" value="EGF_LMN_ATRN"/>
    <property type="match status" value="1"/>
</dbReference>
<dbReference type="PROSITE" id="PS01248">
    <property type="entry name" value="EGF_LAM_1"/>
    <property type="match status" value="2"/>
</dbReference>
<feature type="disulfide bond" evidence="8">
    <location>
        <begin position="125"/>
        <end position="134"/>
    </location>
</feature>
<organism evidence="12 13">
    <name type="scientific">Desmophyllum pertusum</name>
    <dbReference type="NCBI Taxonomy" id="174260"/>
    <lineage>
        <taxon>Eukaryota</taxon>
        <taxon>Metazoa</taxon>
        <taxon>Cnidaria</taxon>
        <taxon>Anthozoa</taxon>
        <taxon>Hexacorallia</taxon>
        <taxon>Scleractinia</taxon>
        <taxon>Caryophylliina</taxon>
        <taxon>Caryophylliidae</taxon>
        <taxon>Desmophyllum</taxon>
    </lineage>
</organism>
<feature type="domain" description="Laminin EGF-like" evidence="11">
    <location>
        <begin position="155"/>
        <end position="206"/>
    </location>
</feature>
<keyword evidence="2" id="KW-0964">Secreted</keyword>
<evidence type="ECO:0000256" key="8">
    <source>
        <dbReference type="PROSITE-ProRule" id="PRU00460"/>
    </source>
</evidence>
<evidence type="ECO:0000256" key="7">
    <source>
        <dbReference type="ARBA" id="ARBA00023292"/>
    </source>
</evidence>
<dbReference type="FunFam" id="2.10.25.10:FF:000051">
    <property type="entry name" value="Laminin subunit alpha 4"/>
    <property type="match status" value="1"/>
</dbReference>
<protein>
    <recommendedName>
        <fullName evidence="11">Laminin EGF-like domain-containing protein</fullName>
    </recommendedName>
</protein>
<comment type="subcellular location">
    <subcellularLocation>
        <location evidence="1">Secreted</location>
    </subcellularLocation>
</comment>
<feature type="domain" description="Laminin EGF-like" evidence="11">
    <location>
        <begin position="97"/>
        <end position="154"/>
    </location>
</feature>
<evidence type="ECO:0000313" key="13">
    <source>
        <dbReference type="Proteomes" id="UP001163046"/>
    </source>
</evidence>
<dbReference type="PROSITE" id="PS50027">
    <property type="entry name" value="EGF_LAM_2"/>
    <property type="match status" value="4"/>
</dbReference>
<dbReference type="GO" id="GO:0009888">
    <property type="term" value="P:tissue development"/>
    <property type="evidence" value="ECO:0007669"/>
    <property type="project" value="TreeGrafter"/>
</dbReference>
<feature type="coiled-coil region" evidence="9">
    <location>
        <begin position="468"/>
        <end position="495"/>
    </location>
</feature>
<dbReference type="PANTHER" id="PTHR10574">
    <property type="entry name" value="NETRIN/LAMININ-RELATED"/>
    <property type="match status" value="1"/>
</dbReference>
<dbReference type="GO" id="GO:0005604">
    <property type="term" value="C:basement membrane"/>
    <property type="evidence" value="ECO:0007669"/>
    <property type="project" value="UniProtKB-ARBA"/>
</dbReference>
<evidence type="ECO:0000256" key="9">
    <source>
        <dbReference type="SAM" id="Coils"/>
    </source>
</evidence>
<dbReference type="SUPFAM" id="SSF57196">
    <property type="entry name" value="EGF/Laminin"/>
    <property type="match status" value="4"/>
</dbReference>
<dbReference type="InterPro" id="IPR050440">
    <property type="entry name" value="Laminin/Netrin_ECM"/>
</dbReference>
<keyword evidence="6" id="KW-0325">Glycoprotein</keyword>
<accession>A0A9W9ZLE0</accession>
<keyword evidence="3" id="KW-0732">Signal</keyword>
<feature type="disulfide bond" evidence="8">
    <location>
        <begin position="231"/>
        <end position="240"/>
    </location>
</feature>
<dbReference type="PRINTS" id="PR00011">
    <property type="entry name" value="EGFLAMININ"/>
</dbReference>
<feature type="disulfide bond" evidence="8">
    <location>
        <begin position="179"/>
        <end position="188"/>
    </location>
</feature>
<dbReference type="Pfam" id="PF00053">
    <property type="entry name" value="EGF_laminin"/>
    <property type="match status" value="4"/>
</dbReference>
<name>A0A9W9ZLE0_9CNID</name>
<evidence type="ECO:0000313" key="12">
    <source>
        <dbReference type="EMBL" id="KAJ7382943.1"/>
    </source>
</evidence>
<feature type="domain" description="Laminin EGF-like" evidence="11">
    <location>
        <begin position="207"/>
        <end position="258"/>
    </location>
</feature>
<evidence type="ECO:0000259" key="11">
    <source>
        <dbReference type="PROSITE" id="PS50027"/>
    </source>
</evidence>
<dbReference type="OrthoDB" id="5985440at2759"/>
<dbReference type="AlphaFoldDB" id="A0A9W9ZLE0"/>
<evidence type="ECO:0000256" key="2">
    <source>
        <dbReference type="ARBA" id="ARBA00022525"/>
    </source>
</evidence>
<dbReference type="Gene3D" id="1.10.287.1490">
    <property type="match status" value="1"/>
</dbReference>
<dbReference type="FunFam" id="2.10.25.10:FF:000224">
    <property type="entry name" value="Usherin"/>
    <property type="match status" value="1"/>
</dbReference>
<dbReference type="EMBL" id="MU825910">
    <property type="protein sequence ID" value="KAJ7382943.1"/>
    <property type="molecule type" value="Genomic_DNA"/>
</dbReference>
<feature type="region of interest" description="Disordered" evidence="10">
    <location>
        <begin position="513"/>
        <end position="532"/>
    </location>
</feature>
<evidence type="ECO:0000256" key="4">
    <source>
        <dbReference type="ARBA" id="ARBA00022737"/>
    </source>
</evidence>
<sequence length="532" mass="57908">MQTGKCSCRIKAGGRQCNLCPPRNWGFPLCRPCRCNGHDTSNCHPKTGVCLDCQHNTAGKNCEVCATGYYGDATTDTSNIDSSLLLSTGTPNDCRRCQCPGGSSGNQFSNTCGLSGPASSVCDACDVGYSGTQCEECDDGYYGNPLVPGGRCQPCSCNNNIDPAHIGNCDKLTGRCLACLYNTAGFSCERCKSGYYGDAIDRNCTECVCNSNGTDPGFIDTCNYETGQCKCLPNVVGTQCDMCADGFWNLGSGAGCNKCDCCGGSTQATCNESSLFSLCALRMVVNVNVKLVTEALVAASVKAATGEHRWATVNRVTAIPRDPSPSSVTVDTGKCQCKQGMVGETCDQCDVDTTGKMPQCEVCGECYYQWKVALDSLSRNISVELPRALNISLGPDQPVGSVKAYSKELQELEEKLKRVEMFLENQVTTENETTAIEQELDSVNTHLRDIQDKVNRMDKDVTSTEMRTTEANIEIERLRERLANLLQNGTHLKSEIEQILRSDITRRIRRDFEKSDEVERSRGEGERIARDY</sequence>
<dbReference type="Proteomes" id="UP001163046">
    <property type="component" value="Unassembled WGS sequence"/>
</dbReference>